<dbReference type="PANTHER" id="PTHR15837:SF0">
    <property type="entry name" value="RAN GUANINE NUCLEOTIDE RELEASE FACTOR"/>
    <property type="match status" value="1"/>
</dbReference>
<keyword evidence="6" id="KW-1185">Reference proteome</keyword>
<evidence type="ECO:0000256" key="3">
    <source>
        <dbReference type="ARBA" id="ARBA00022927"/>
    </source>
</evidence>
<gene>
    <name evidence="5" type="ORF">UHOR_04961</name>
</gene>
<dbReference type="AlphaFoldDB" id="I2FY91"/>
<keyword evidence="3" id="KW-0653">Protein transport</keyword>
<evidence type="ECO:0000313" key="5">
    <source>
        <dbReference type="EMBL" id="CCF51884.1"/>
    </source>
</evidence>
<organism evidence="5 6">
    <name type="scientific">Ustilago hordei</name>
    <name type="common">Barley covered smut fungus</name>
    <dbReference type="NCBI Taxonomy" id="120017"/>
    <lineage>
        <taxon>Eukaryota</taxon>
        <taxon>Fungi</taxon>
        <taxon>Dikarya</taxon>
        <taxon>Basidiomycota</taxon>
        <taxon>Ustilaginomycotina</taxon>
        <taxon>Ustilaginomycetes</taxon>
        <taxon>Ustilaginales</taxon>
        <taxon>Ustilaginaceae</taxon>
        <taxon>Ustilago</taxon>
    </lineage>
</organism>
<dbReference type="HOGENOM" id="CLU_081345_1_2_1"/>
<dbReference type="GO" id="GO:0031267">
    <property type="term" value="F:small GTPase binding"/>
    <property type="evidence" value="ECO:0007669"/>
    <property type="project" value="TreeGrafter"/>
</dbReference>
<name>I2FY91_USTHO</name>
<dbReference type="InterPro" id="IPR007681">
    <property type="entry name" value="Mog1"/>
</dbReference>
<reference evidence="5 6" key="1">
    <citation type="journal article" date="2012" name="Plant Cell">
        <title>Genome comparison of barley and maize smut fungi reveals targeted loss of RNA silencing components and species-specific presence of transposable elements.</title>
        <authorList>
            <person name="Laurie J.D."/>
            <person name="Ali S."/>
            <person name="Linning R."/>
            <person name="Mannhaupt G."/>
            <person name="Wong P."/>
            <person name="Gueldener U."/>
            <person name="Muensterkoetter M."/>
            <person name="Moore R."/>
            <person name="Kahmann R."/>
            <person name="Bakkeren G."/>
            <person name="Schirawski J."/>
        </authorList>
    </citation>
    <scope>NUCLEOTIDE SEQUENCE [LARGE SCALE GENOMIC DNA]</scope>
    <source>
        <strain evidence="6">Uh4875-4</strain>
    </source>
</reference>
<dbReference type="STRING" id="1128400.I2FY91"/>
<evidence type="ECO:0000256" key="4">
    <source>
        <dbReference type="SAM" id="MobiDB-lite"/>
    </source>
</evidence>
<dbReference type="GO" id="GO:0005634">
    <property type="term" value="C:nucleus"/>
    <property type="evidence" value="ECO:0007669"/>
    <property type="project" value="TreeGrafter"/>
</dbReference>
<dbReference type="SUPFAM" id="SSF55724">
    <property type="entry name" value="Mog1p/PsbP-like"/>
    <property type="match status" value="1"/>
</dbReference>
<comment type="similarity">
    <text evidence="1">Belongs to the MOG1 family.</text>
</comment>
<dbReference type="OMA" id="ECSSAWM"/>
<protein>
    <recommendedName>
        <fullName evidence="7">Mog1p/PsbP-like protein</fullName>
    </recommendedName>
</protein>
<proteinExistence type="inferred from homology"/>
<dbReference type="EMBL" id="CAGI01000168">
    <property type="protein sequence ID" value="CCF51884.1"/>
    <property type="molecule type" value="Genomic_DNA"/>
</dbReference>
<dbReference type="GO" id="GO:0006606">
    <property type="term" value="P:protein import into nucleus"/>
    <property type="evidence" value="ECO:0007669"/>
    <property type="project" value="TreeGrafter"/>
</dbReference>
<dbReference type="InterPro" id="IPR016123">
    <property type="entry name" value="Mog1/PsbP_a/b/a-sand"/>
</dbReference>
<dbReference type="GO" id="GO:0005085">
    <property type="term" value="F:guanyl-nucleotide exchange factor activity"/>
    <property type="evidence" value="ECO:0007669"/>
    <property type="project" value="TreeGrafter"/>
</dbReference>
<accession>I2FY91</accession>
<feature type="region of interest" description="Disordered" evidence="4">
    <location>
        <begin position="99"/>
        <end position="121"/>
    </location>
</feature>
<keyword evidence="2" id="KW-0813">Transport</keyword>
<dbReference type="Pfam" id="PF04603">
    <property type="entry name" value="Mog1"/>
    <property type="match status" value="1"/>
</dbReference>
<dbReference type="OrthoDB" id="10255285at2759"/>
<comment type="caution">
    <text evidence="5">The sequence shown here is derived from an EMBL/GenBank/DDBJ whole genome shotgun (WGS) entry which is preliminary data.</text>
</comment>
<evidence type="ECO:0000313" key="6">
    <source>
        <dbReference type="Proteomes" id="UP000006174"/>
    </source>
</evidence>
<evidence type="ECO:0008006" key="7">
    <source>
        <dbReference type="Google" id="ProtNLM"/>
    </source>
</evidence>
<dbReference type="Gene3D" id="3.40.1000.10">
    <property type="entry name" value="Mog1/PsbP, alpha/beta/alpha sandwich"/>
    <property type="match status" value="1"/>
</dbReference>
<sequence length="199" mass="21481">MTPTTTTTTTTTTATTTTTTTLERRELFGGAITVELPKGFIDASDFRQVPDHQEVLVRDDSDVSLIVEVLQLARDEGADETLDKALRFHFSSLAHDNAASSSTVDETQAPPQDAQPPATPAPALLTGTQLVSKFGKACQPEEAVTIRVALWRLASKNIDLVLSLNEPSNSQQPTPTSEAQATFQLAAQSLQIRDWSLFA</sequence>
<dbReference type="PANTHER" id="PTHR15837">
    <property type="entry name" value="RAN GUANINE NUCLEOTIDE RELEASE FACTOR"/>
    <property type="match status" value="1"/>
</dbReference>
<dbReference type="eggNOG" id="KOG3329">
    <property type="taxonomic scope" value="Eukaryota"/>
</dbReference>
<dbReference type="Proteomes" id="UP000006174">
    <property type="component" value="Unassembled WGS sequence"/>
</dbReference>
<evidence type="ECO:0000256" key="2">
    <source>
        <dbReference type="ARBA" id="ARBA00022448"/>
    </source>
</evidence>
<evidence type="ECO:0000256" key="1">
    <source>
        <dbReference type="ARBA" id="ARBA00010307"/>
    </source>
</evidence>